<dbReference type="InterPro" id="IPR048289">
    <property type="entry name" value="RRM2_NsCP33-like"/>
</dbReference>
<dbReference type="SUPFAM" id="SSF54928">
    <property type="entry name" value="RNA-binding domain, RBD"/>
    <property type="match status" value="1"/>
</dbReference>
<dbReference type="Pfam" id="PF00076">
    <property type="entry name" value="RRM_1"/>
    <property type="match status" value="1"/>
</dbReference>
<evidence type="ECO:0000256" key="2">
    <source>
        <dbReference type="ARBA" id="ARBA00022884"/>
    </source>
</evidence>
<protein>
    <submittedName>
        <fullName evidence="5">RNA-binding protein</fullName>
    </submittedName>
</protein>
<evidence type="ECO:0000256" key="1">
    <source>
        <dbReference type="ARBA" id="ARBA00022737"/>
    </source>
</evidence>
<dbReference type="EMBL" id="CP032157">
    <property type="protein sequence ID" value="AXY72580.1"/>
    <property type="molecule type" value="Genomic_DNA"/>
</dbReference>
<feature type="compositionally biased region" description="Basic and acidic residues" evidence="3">
    <location>
        <begin position="70"/>
        <end position="83"/>
    </location>
</feature>
<dbReference type="CDD" id="cd21608">
    <property type="entry name" value="RRM2_NsCP33_like"/>
    <property type="match status" value="1"/>
</dbReference>
<dbReference type="PANTHER" id="PTHR48025">
    <property type="entry name" value="OS02G0815200 PROTEIN"/>
    <property type="match status" value="1"/>
</dbReference>
<dbReference type="Gene3D" id="3.30.70.330">
    <property type="match status" value="1"/>
</dbReference>
<name>A0A3B7MH93_9BACT</name>
<organism evidence="5 6">
    <name type="scientific">Paraflavitalea soli</name>
    <dbReference type="NCBI Taxonomy" id="2315862"/>
    <lineage>
        <taxon>Bacteria</taxon>
        <taxon>Pseudomonadati</taxon>
        <taxon>Bacteroidota</taxon>
        <taxon>Chitinophagia</taxon>
        <taxon>Chitinophagales</taxon>
        <taxon>Chitinophagaceae</taxon>
        <taxon>Paraflavitalea</taxon>
    </lineage>
</organism>
<dbReference type="SMART" id="SM00360">
    <property type="entry name" value="RRM"/>
    <property type="match status" value="1"/>
</dbReference>
<evidence type="ECO:0000313" key="5">
    <source>
        <dbReference type="EMBL" id="AXY72580.1"/>
    </source>
</evidence>
<accession>A0A3B7MH93</accession>
<proteinExistence type="predicted"/>
<dbReference type="InterPro" id="IPR050502">
    <property type="entry name" value="Euk_RNA-bind_prot"/>
</dbReference>
<evidence type="ECO:0000313" key="6">
    <source>
        <dbReference type="Proteomes" id="UP000263900"/>
    </source>
</evidence>
<dbReference type="PANTHER" id="PTHR48025:SF1">
    <property type="entry name" value="RRM DOMAIN-CONTAINING PROTEIN"/>
    <property type="match status" value="1"/>
</dbReference>
<reference evidence="5 6" key="1">
    <citation type="submission" date="2018-09" db="EMBL/GenBank/DDBJ databases">
        <title>Genome sequencing of strain 6GH32-13.</title>
        <authorList>
            <person name="Weon H.-Y."/>
            <person name="Heo J."/>
            <person name="Kwon S.-W."/>
        </authorList>
    </citation>
    <scope>NUCLEOTIDE SEQUENCE [LARGE SCALE GENOMIC DNA]</scope>
    <source>
        <strain evidence="5 6">5GH32-13</strain>
    </source>
</reference>
<gene>
    <name evidence="5" type="ORF">D3H65_00685</name>
</gene>
<dbReference type="PROSITE" id="PS50102">
    <property type="entry name" value="RRM"/>
    <property type="match status" value="1"/>
</dbReference>
<dbReference type="RefSeq" id="WP_119048418.1">
    <property type="nucleotide sequence ID" value="NZ_CP032157.1"/>
</dbReference>
<dbReference type="KEGG" id="pseg:D3H65_00685"/>
<dbReference type="GO" id="GO:0003729">
    <property type="term" value="F:mRNA binding"/>
    <property type="evidence" value="ECO:0007669"/>
    <property type="project" value="TreeGrafter"/>
</dbReference>
<dbReference type="InterPro" id="IPR035979">
    <property type="entry name" value="RBD_domain_sf"/>
</dbReference>
<keyword evidence="6" id="KW-1185">Reference proteome</keyword>
<feature type="region of interest" description="Disordered" evidence="3">
    <location>
        <begin position="70"/>
        <end position="107"/>
    </location>
</feature>
<feature type="domain" description="RRM" evidence="4">
    <location>
        <begin position="1"/>
        <end position="79"/>
    </location>
</feature>
<dbReference type="Proteomes" id="UP000263900">
    <property type="component" value="Chromosome"/>
</dbReference>
<dbReference type="OrthoDB" id="9798855at2"/>
<dbReference type="AlphaFoldDB" id="A0A3B7MH93"/>
<evidence type="ECO:0000259" key="4">
    <source>
        <dbReference type="PROSITE" id="PS50102"/>
    </source>
</evidence>
<dbReference type="InterPro" id="IPR000504">
    <property type="entry name" value="RRM_dom"/>
</dbReference>
<sequence length="107" mass="11780">MNIYVSNLAFTIQDEELKNLFTPYGVVSSAKVINDRETGRSKGFGFVEMDDSKSAQEAISQLDQLTIEGRQIKVSEARPKPERSFGGGGGGNSPFKSDNGGYNKRKW</sequence>
<evidence type="ECO:0000256" key="3">
    <source>
        <dbReference type="SAM" id="MobiDB-lite"/>
    </source>
</evidence>
<keyword evidence="1" id="KW-0677">Repeat</keyword>
<keyword evidence="2" id="KW-0694">RNA-binding</keyword>
<dbReference type="InterPro" id="IPR012677">
    <property type="entry name" value="Nucleotide-bd_a/b_plait_sf"/>
</dbReference>